<dbReference type="PROSITE" id="PS50280">
    <property type="entry name" value="SET"/>
    <property type="match status" value="1"/>
</dbReference>
<keyword evidence="3" id="KW-0677">Repeat</keyword>
<feature type="region of interest" description="Disordered" evidence="11">
    <location>
        <begin position="144"/>
        <end position="187"/>
    </location>
</feature>
<dbReference type="FunFam" id="2.170.270.10:FF:000007">
    <property type="entry name" value="PR domain zinc finger protein 10"/>
    <property type="match status" value="1"/>
</dbReference>
<keyword evidence="4" id="KW-0863">Zinc-finger</keyword>
<evidence type="ECO:0000256" key="10">
    <source>
        <dbReference type="ARBA" id="ARBA00023242"/>
    </source>
</evidence>
<evidence type="ECO:0000256" key="6">
    <source>
        <dbReference type="ARBA" id="ARBA00023015"/>
    </source>
</evidence>
<reference evidence="14 15" key="1">
    <citation type="submission" date="2025-04" db="UniProtKB">
        <authorList>
            <consortium name="RefSeq"/>
        </authorList>
    </citation>
    <scope>IDENTIFICATION</scope>
    <source>
        <tissue evidence="14 15">Muscle</tissue>
    </source>
</reference>
<dbReference type="InterPro" id="IPR001214">
    <property type="entry name" value="SET_dom"/>
</dbReference>
<sequence length="360" mass="39883">METKQEESSAVWSQTSNSDSENGTQVHFEGGTVAQIVYSGDQGDSGQQQVVYTADGNSYTSVESAEHTLVYIHPADGTQNVFADQPQVAYIQQDGTTQQVTVLLPSGQNMNAANLHVLSNVAEAPQAMLEQVSQEQLSVANSLPSMTDMADPPSSPLGAEDSTEDSDEEEDDESDMDDWEPRQPQSFNPHSLWCDECNNANPSVCGKHGPLHPIPNRPVMSKARASLPLVLYIDRFLGGVFSKRRIPKRTQFGPVEAPLLPQSELQEHYLHLKLCSLDAEKDGEKSDDLWLDLSDEDSCNWMMFVRPAQNHLEQNLVAYQYGSEIFYTSIKNIQPKQELKVSPWFVCCVACVVHSFSSLL</sequence>
<accession>A0A6I9MH31</accession>
<dbReference type="InterPro" id="IPR046341">
    <property type="entry name" value="SET_dom_sf"/>
</dbReference>
<dbReference type="GO" id="GO:0008270">
    <property type="term" value="F:zinc ion binding"/>
    <property type="evidence" value="ECO:0007669"/>
    <property type="project" value="UniProtKB-KW"/>
</dbReference>
<evidence type="ECO:0000313" key="13">
    <source>
        <dbReference type="Proteomes" id="UP000504611"/>
    </source>
</evidence>
<evidence type="ECO:0000256" key="11">
    <source>
        <dbReference type="SAM" id="MobiDB-lite"/>
    </source>
</evidence>
<dbReference type="GO" id="GO:0003677">
    <property type="term" value="F:DNA binding"/>
    <property type="evidence" value="ECO:0007669"/>
    <property type="project" value="UniProtKB-KW"/>
</dbReference>
<name>A0A6I9MH31_9TELE</name>
<evidence type="ECO:0000313" key="15">
    <source>
        <dbReference type="RefSeq" id="XP_010765763.1"/>
    </source>
</evidence>
<evidence type="ECO:0000256" key="8">
    <source>
        <dbReference type="ARBA" id="ARBA00023159"/>
    </source>
</evidence>
<evidence type="ECO:0000256" key="2">
    <source>
        <dbReference type="ARBA" id="ARBA00022723"/>
    </source>
</evidence>
<keyword evidence="10" id="KW-0539">Nucleus</keyword>
<evidence type="ECO:0000256" key="5">
    <source>
        <dbReference type="ARBA" id="ARBA00022833"/>
    </source>
</evidence>
<feature type="compositionally biased region" description="Polar residues" evidence="11">
    <location>
        <begin position="8"/>
        <end position="25"/>
    </location>
</feature>
<gene>
    <name evidence="14 15 16" type="primary">LOC104942257</name>
</gene>
<organism evidence="13 16">
    <name type="scientific">Notothenia coriiceps</name>
    <name type="common">black rockcod</name>
    <dbReference type="NCBI Taxonomy" id="8208"/>
    <lineage>
        <taxon>Eukaryota</taxon>
        <taxon>Metazoa</taxon>
        <taxon>Chordata</taxon>
        <taxon>Craniata</taxon>
        <taxon>Vertebrata</taxon>
        <taxon>Euteleostomi</taxon>
        <taxon>Actinopterygii</taxon>
        <taxon>Neopterygii</taxon>
        <taxon>Teleostei</taxon>
        <taxon>Neoteleostei</taxon>
        <taxon>Acanthomorphata</taxon>
        <taxon>Eupercaria</taxon>
        <taxon>Perciformes</taxon>
        <taxon>Notothenioidei</taxon>
        <taxon>Nototheniidae</taxon>
        <taxon>Notothenia</taxon>
    </lineage>
</organism>
<keyword evidence="7" id="KW-0238">DNA-binding</keyword>
<dbReference type="RefSeq" id="XP_010765762.1">
    <property type="nucleotide sequence ID" value="XM_010767460.1"/>
</dbReference>
<dbReference type="RefSeq" id="XP_010765763.1">
    <property type="nucleotide sequence ID" value="XM_010767461.1"/>
</dbReference>
<keyword evidence="13" id="KW-1185">Reference proteome</keyword>
<evidence type="ECO:0000259" key="12">
    <source>
        <dbReference type="PROSITE" id="PS50280"/>
    </source>
</evidence>
<dbReference type="RefSeq" id="XP_010765764.1">
    <property type="nucleotide sequence ID" value="XM_010767462.1"/>
</dbReference>
<feature type="region of interest" description="Disordered" evidence="11">
    <location>
        <begin position="1"/>
        <end position="29"/>
    </location>
</feature>
<dbReference type="KEGG" id="ncc:104942257"/>
<evidence type="ECO:0000313" key="14">
    <source>
        <dbReference type="RefSeq" id="XP_010765762.1"/>
    </source>
</evidence>
<evidence type="ECO:0000313" key="16">
    <source>
        <dbReference type="RefSeq" id="XP_010765764.1"/>
    </source>
</evidence>
<dbReference type="GO" id="GO:0005634">
    <property type="term" value="C:nucleus"/>
    <property type="evidence" value="ECO:0007669"/>
    <property type="project" value="UniProtKB-SubCell"/>
</dbReference>
<dbReference type="GeneID" id="104942257"/>
<dbReference type="AlphaFoldDB" id="A0A6I9MH31"/>
<comment type="subcellular location">
    <subcellularLocation>
        <location evidence="1">Nucleus</location>
    </subcellularLocation>
</comment>
<dbReference type="Proteomes" id="UP000504611">
    <property type="component" value="Unplaced"/>
</dbReference>
<keyword evidence="6" id="KW-0805">Transcription regulation</keyword>
<evidence type="ECO:0000256" key="4">
    <source>
        <dbReference type="ARBA" id="ARBA00022771"/>
    </source>
</evidence>
<evidence type="ECO:0000256" key="9">
    <source>
        <dbReference type="ARBA" id="ARBA00023163"/>
    </source>
</evidence>
<evidence type="ECO:0000256" key="7">
    <source>
        <dbReference type="ARBA" id="ARBA00023125"/>
    </source>
</evidence>
<feature type="compositionally biased region" description="Acidic residues" evidence="11">
    <location>
        <begin position="161"/>
        <end position="178"/>
    </location>
</feature>
<keyword evidence="8" id="KW-0010">Activator</keyword>
<protein>
    <submittedName>
        <fullName evidence="14 15">PR domain zinc finger protein 10-like</fullName>
    </submittedName>
</protein>
<keyword evidence="9" id="KW-0804">Transcription</keyword>
<dbReference type="OrthoDB" id="3535323at2759"/>
<evidence type="ECO:0000256" key="1">
    <source>
        <dbReference type="ARBA" id="ARBA00004123"/>
    </source>
</evidence>
<keyword evidence="5" id="KW-0862">Zinc</keyword>
<keyword evidence="2" id="KW-0479">Metal-binding</keyword>
<dbReference type="Gene3D" id="2.170.270.10">
    <property type="entry name" value="SET domain"/>
    <property type="match status" value="1"/>
</dbReference>
<feature type="domain" description="SET" evidence="12">
    <location>
        <begin position="227"/>
        <end position="344"/>
    </location>
</feature>
<dbReference type="Pfam" id="PF21549">
    <property type="entry name" value="PRDM2_PR"/>
    <property type="match status" value="1"/>
</dbReference>
<evidence type="ECO:0000256" key="3">
    <source>
        <dbReference type="ARBA" id="ARBA00022737"/>
    </source>
</evidence>
<proteinExistence type="predicted"/>